<dbReference type="PANTHER" id="PTHR46268:SF6">
    <property type="entry name" value="UNIVERSAL STRESS PROTEIN UP12"/>
    <property type="match status" value="1"/>
</dbReference>
<sequence length="146" mass="15764">MTKEPLVLAAIDLAHAARSAPILRQALVMAETRNARLAVVSVLPDLQMGLLGPWLREGATQEVIESAGAKLHEAVADALGAEAAAGVQHILRQGTAYQEILTLAEERQPQLIVMGAHRPELRDYLIGPNAARVVRHARCSVMVLRE</sequence>
<evidence type="ECO:0000313" key="4">
    <source>
        <dbReference type="Proteomes" id="UP000477911"/>
    </source>
</evidence>
<name>A0A6L7GD31_9RHOB</name>
<evidence type="ECO:0000259" key="2">
    <source>
        <dbReference type="Pfam" id="PF00582"/>
    </source>
</evidence>
<dbReference type="InterPro" id="IPR006016">
    <property type="entry name" value="UspA"/>
</dbReference>
<evidence type="ECO:0000256" key="1">
    <source>
        <dbReference type="ARBA" id="ARBA00008791"/>
    </source>
</evidence>
<organism evidence="3 4">
    <name type="scientific">Pseudooceanicola albus</name>
    <dbReference type="NCBI Taxonomy" id="2692189"/>
    <lineage>
        <taxon>Bacteria</taxon>
        <taxon>Pseudomonadati</taxon>
        <taxon>Pseudomonadota</taxon>
        <taxon>Alphaproteobacteria</taxon>
        <taxon>Rhodobacterales</taxon>
        <taxon>Paracoccaceae</taxon>
        <taxon>Pseudooceanicola</taxon>
    </lineage>
</organism>
<protein>
    <submittedName>
        <fullName evidence="3">Universal stress protein</fullName>
    </submittedName>
</protein>
<proteinExistence type="inferred from homology"/>
<gene>
    <name evidence="3" type="ORF">GR170_25310</name>
</gene>
<dbReference type="Gene3D" id="3.40.50.620">
    <property type="entry name" value="HUPs"/>
    <property type="match status" value="1"/>
</dbReference>
<feature type="domain" description="UspA" evidence="2">
    <location>
        <begin position="7"/>
        <end position="145"/>
    </location>
</feature>
<dbReference type="Proteomes" id="UP000477911">
    <property type="component" value="Unassembled WGS sequence"/>
</dbReference>
<dbReference type="Pfam" id="PF00582">
    <property type="entry name" value="Usp"/>
    <property type="match status" value="1"/>
</dbReference>
<comment type="similarity">
    <text evidence="1">Belongs to the universal stress protein A family.</text>
</comment>
<dbReference type="RefSeq" id="WP_160897262.1">
    <property type="nucleotide sequence ID" value="NZ_WUMU01000049.1"/>
</dbReference>
<accession>A0A6L7GD31</accession>
<dbReference type="InterPro" id="IPR014729">
    <property type="entry name" value="Rossmann-like_a/b/a_fold"/>
</dbReference>
<comment type="caution">
    <text evidence="3">The sequence shown here is derived from an EMBL/GenBank/DDBJ whole genome shotgun (WGS) entry which is preliminary data.</text>
</comment>
<dbReference type="PANTHER" id="PTHR46268">
    <property type="entry name" value="STRESS RESPONSE PROTEIN NHAX"/>
    <property type="match status" value="1"/>
</dbReference>
<keyword evidence="4" id="KW-1185">Reference proteome</keyword>
<dbReference type="InterPro" id="IPR006015">
    <property type="entry name" value="Universal_stress_UspA"/>
</dbReference>
<evidence type="ECO:0000313" key="3">
    <source>
        <dbReference type="EMBL" id="MXN21150.1"/>
    </source>
</evidence>
<dbReference type="SUPFAM" id="SSF52402">
    <property type="entry name" value="Adenine nucleotide alpha hydrolases-like"/>
    <property type="match status" value="1"/>
</dbReference>
<dbReference type="AlphaFoldDB" id="A0A6L7GD31"/>
<reference evidence="3 4" key="1">
    <citation type="submission" date="2019-12" db="EMBL/GenBank/DDBJ databases">
        <authorList>
            <person name="Li M."/>
        </authorList>
    </citation>
    <scope>NUCLEOTIDE SEQUENCE [LARGE SCALE GENOMIC DNA]</scope>
    <source>
        <strain evidence="3 4">GBMRC 2024</strain>
    </source>
</reference>
<dbReference type="PRINTS" id="PR01438">
    <property type="entry name" value="UNVRSLSTRESS"/>
</dbReference>
<dbReference type="EMBL" id="WUMU01000049">
    <property type="protein sequence ID" value="MXN21150.1"/>
    <property type="molecule type" value="Genomic_DNA"/>
</dbReference>
<dbReference type="CDD" id="cd00293">
    <property type="entry name" value="USP-like"/>
    <property type="match status" value="1"/>
</dbReference>